<dbReference type="SUPFAM" id="SSF52540">
    <property type="entry name" value="P-loop containing nucleoside triphosphate hydrolases"/>
    <property type="match status" value="1"/>
</dbReference>
<dbReference type="Proteomes" id="UP000256329">
    <property type="component" value="Unassembled WGS sequence"/>
</dbReference>
<evidence type="ECO:0000256" key="2">
    <source>
        <dbReference type="ARBA" id="ARBA00022741"/>
    </source>
</evidence>
<dbReference type="InterPro" id="IPR016478">
    <property type="entry name" value="GTPase_MTG1"/>
</dbReference>
<comment type="similarity">
    <text evidence="4">Belongs to the TRAFAC class YlqF/YawG GTPase family. MTG1 subfamily.</text>
</comment>
<keyword evidence="4" id="KW-0963">Cytoplasm</keyword>
<dbReference type="InterPro" id="IPR019991">
    <property type="entry name" value="GTP-bd_ribosome_bgen"/>
</dbReference>
<comment type="function">
    <text evidence="4">Required for a late step of 50S ribosomal subunit assembly. Has GTPase activity.</text>
</comment>
<comment type="subcellular location">
    <subcellularLocation>
        <location evidence="4">Cytoplasm</location>
    </subcellularLocation>
</comment>
<dbReference type="Gene3D" id="1.10.1580.10">
    <property type="match status" value="1"/>
</dbReference>
<dbReference type="PANTHER" id="PTHR45782">
    <property type="entry name" value="MITOCHONDRIAL RIBOSOME-ASSOCIATED GTPASE 1"/>
    <property type="match status" value="1"/>
</dbReference>
<dbReference type="Gene3D" id="3.40.50.300">
    <property type="entry name" value="P-loop containing nucleotide triphosphate hydrolases"/>
    <property type="match status" value="1"/>
</dbReference>
<dbReference type="EMBL" id="QSLN01000024">
    <property type="protein sequence ID" value="RDV81157.1"/>
    <property type="molecule type" value="Genomic_DNA"/>
</dbReference>
<dbReference type="CDD" id="cd01856">
    <property type="entry name" value="YlqF"/>
    <property type="match status" value="1"/>
</dbReference>
<protein>
    <recommendedName>
        <fullName evidence="1 4">Ribosome biogenesis GTPase A</fullName>
    </recommendedName>
</protein>
<feature type="binding site" evidence="5">
    <location>
        <begin position="86"/>
        <end position="87"/>
    </location>
    <ligand>
        <name>GTP</name>
        <dbReference type="ChEBI" id="CHEBI:37565"/>
    </ligand>
</feature>
<sequence>MSLHWYPGHMAKARRLLRAHLPLVQVVFELLDARIPYSSRNPDIAELLAGKPRVVVLNKEDLADPRATRAWLAYLEQEGYPTLAVNSLTGKGLDKLEEALRRVARPGRTGILRGMVVGIPNVGKSSFINRLARGRAAAVGAKPGVTKGKQWIKVTPNFELLDTPGVLWPRFEDPEVGLKLAVTGALKEEVIDVEAAALWLAAWLQEHYPDALAKRYPLAAGKAPEEFLDELGRHRGFFLEGGCIDRVKAAVALLKDFREGRLGRFTLDPIA</sequence>
<feature type="binding site" evidence="5">
    <location>
        <begin position="58"/>
        <end position="61"/>
    </location>
    <ligand>
        <name>GTP</name>
        <dbReference type="ChEBI" id="CHEBI:37565"/>
    </ligand>
</feature>
<feature type="binding site" evidence="5">
    <location>
        <begin position="121"/>
        <end position="126"/>
    </location>
    <ligand>
        <name>GTP</name>
        <dbReference type="ChEBI" id="CHEBI:37565"/>
    </ligand>
</feature>
<evidence type="ECO:0000256" key="4">
    <source>
        <dbReference type="PIRNR" id="PIRNR006230"/>
    </source>
</evidence>
<keyword evidence="8" id="KW-1185">Reference proteome</keyword>
<keyword evidence="2 4" id="KW-0547">Nucleotide-binding</keyword>
<dbReference type="InterPro" id="IPR030378">
    <property type="entry name" value="G_CP_dom"/>
</dbReference>
<reference evidence="7 8" key="1">
    <citation type="submission" date="2018-08" db="EMBL/GenBank/DDBJ databases">
        <title>Form III RuBisCO-mediated autotrophy in Thermodesulfobium bacteria.</title>
        <authorList>
            <person name="Toshchakov S.V."/>
            <person name="Kublanov I.V."/>
            <person name="Frolov E."/>
            <person name="Bonch-Osmolovskaya E.A."/>
            <person name="Tourova T.P."/>
            <person name="Chernych N.A."/>
            <person name="Lebedinsky A.V."/>
        </authorList>
    </citation>
    <scope>NUCLEOTIDE SEQUENCE [LARGE SCALE GENOMIC DNA]</scope>
    <source>
        <strain evidence="7 8">SR</strain>
    </source>
</reference>
<dbReference type="GO" id="GO:0006412">
    <property type="term" value="P:translation"/>
    <property type="evidence" value="ECO:0007669"/>
    <property type="project" value="TreeGrafter"/>
</dbReference>
<comment type="caution">
    <text evidence="7">The sequence shown here is derived from an EMBL/GenBank/DDBJ whole genome shotgun (WGS) entry which is preliminary data.</text>
</comment>
<feature type="domain" description="CP-type G" evidence="6">
    <location>
        <begin position="13"/>
        <end position="169"/>
    </location>
</feature>
<dbReference type="PIRSF" id="PIRSF006230">
    <property type="entry name" value="MG442"/>
    <property type="match status" value="1"/>
</dbReference>
<evidence type="ECO:0000256" key="3">
    <source>
        <dbReference type="ARBA" id="ARBA00023134"/>
    </source>
</evidence>
<dbReference type="OrthoDB" id="9779790at2"/>
<evidence type="ECO:0000313" key="7">
    <source>
        <dbReference type="EMBL" id="RDV81157.1"/>
    </source>
</evidence>
<dbReference type="Pfam" id="PF01926">
    <property type="entry name" value="MMR_HSR1"/>
    <property type="match status" value="1"/>
</dbReference>
<gene>
    <name evidence="7" type="primary">ylqF</name>
    <name evidence="7" type="ORF">DXX99_09940</name>
</gene>
<dbReference type="InterPro" id="IPR027417">
    <property type="entry name" value="P-loop_NTPase"/>
</dbReference>
<evidence type="ECO:0000259" key="6">
    <source>
        <dbReference type="PROSITE" id="PS51721"/>
    </source>
</evidence>
<dbReference type="InterPro" id="IPR006073">
    <property type="entry name" value="GTP-bd"/>
</dbReference>
<dbReference type="GO" id="GO:0005525">
    <property type="term" value="F:GTP binding"/>
    <property type="evidence" value="ECO:0007669"/>
    <property type="project" value="UniProtKB-KW"/>
</dbReference>
<dbReference type="GO" id="GO:0005737">
    <property type="term" value="C:cytoplasm"/>
    <property type="evidence" value="ECO:0007669"/>
    <property type="project" value="UniProtKB-SubCell"/>
</dbReference>
<dbReference type="PANTHER" id="PTHR45782:SF4">
    <property type="entry name" value="MITOCHONDRIAL RIBOSOME-ASSOCIATED GTPASE 1"/>
    <property type="match status" value="1"/>
</dbReference>
<dbReference type="RefSeq" id="WP_115793329.1">
    <property type="nucleotide sequence ID" value="NZ_QSLN01000024.1"/>
</dbReference>
<evidence type="ECO:0000256" key="1">
    <source>
        <dbReference type="ARBA" id="ARBA00014898"/>
    </source>
</evidence>
<name>A0A3D8P300_9THEO</name>
<dbReference type="NCBIfam" id="TIGR03596">
    <property type="entry name" value="GTPase_YlqF"/>
    <property type="match status" value="1"/>
</dbReference>
<dbReference type="PROSITE" id="PS51721">
    <property type="entry name" value="G_CP"/>
    <property type="match status" value="1"/>
</dbReference>
<organism evidence="7 8">
    <name type="scientific">Ammonifex thiophilus</name>
    <dbReference type="NCBI Taxonomy" id="444093"/>
    <lineage>
        <taxon>Bacteria</taxon>
        <taxon>Bacillati</taxon>
        <taxon>Bacillota</taxon>
        <taxon>Clostridia</taxon>
        <taxon>Thermoanaerobacterales</taxon>
        <taxon>Thermoanaerobacteraceae</taxon>
        <taxon>Ammonifex</taxon>
    </lineage>
</organism>
<dbReference type="AlphaFoldDB" id="A0A3D8P300"/>
<accession>A0A3D8P300</accession>
<evidence type="ECO:0000313" key="8">
    <source>
        <dbReference type="Proteomes" id="UP000256329"/>
    </source>
</evidence>
<feature type="binding site" evidence="5">
    <location>
        <position position="165"/>
    </location>
    <ligand>
        <name>GTP</name>
        <dbReference type="ChEBI" id="CHEBI:37565"/>
    </ligand>
</feature>
<keyword evidence="3 4" id="KW-0342">GTP-binding</keyword>
<dbReference type="InterPro" id="IPR023179">
    <property type="entry name" value="GTP-bd_ortho_bundle_sf"/>
</dbReference>
<evidence type="ECO:0000256" key="5">
    <source>
        <dbReference type="PIRSR" id="PIRSR006230-1"/>
    </source>
</evidence>
<dbReference type="GO" id="GO:0003924">
    <property type="term" value="F:GTPase activity"/>
    <property type="evidence" value="ECO:0007669"/>
    <property type="project" value="TreeGrafter"/>
</dbReference>
<proteinExistence type="inferred from homology"/>